<evidence type="ECO:0000256" key="7">
    <source>
        <dbReference type="SAM" id="MobiDB-lite"/>
    </source>
</evidence>
<comment type="caution">
    <text evidence="8">The sequence shown here is derived from an EMBL/GenBank/DDBJ whole genome shotgun (WGS) entry which is preliminary data.</text>
</comment>
<name>A0A7J6NLN1_PEROL</name>
<keyword evidence="2 5" id="KW-0808">Transferase</keyword>
<dbReference type="PANTHER" id="PTHR11727">
    <property type="entry name" value="DIMETHYLADENOSINE TRANSFERASE"/>
    <property type="match status" value="1"/>
</dbReference>
<dbReference type="Gene3D" id="3.40.50.150">
    <property type="entry name" value="Vaccinia Virus protein VP39"/>
    <property type="match status" value="1"/>
</dbReference>
<keyword evidence="1 5" id="KW-0489">Methyltransferase</keyword>
<reference evidence="8 9" key="1">
    <citation type="submission" date="2020-04" db="EMBL/GenBank/DDBJ databases">
        <title>Perkinsus olseni comparative genomics.</title>
        <authorList>
            <person name="Bogema D.R."/>
        </authorList>
    </citation>
    <scope>NUCLEOTIDE SEQUENCE [LARGE SCALE GENOMIC DNA]</scope>
    <source>
        <strain evidence="8">00978-12</strain>
    </source>
</reference>
<keyword evidence="6" id="KW-0698">rRNA processing</keyword>
<dbReference type="EMBL" id="JABANP010000313">
    <property type="protein sequence ID" value="KAF4684420.1"/>
    <property type="molecule type" value="Genomic_DNA"/>
</dbReference>
<evidence type="ECO:0000256" key="3">
    <source>
        <dbReference type="ARBA" id="ARBA00022691"/>
    </source>
</evidence>
<dbReference type="SUPFAM" id="SSF53335">
    <property type="entry name" value="S-adenosyl-L-methionine-dependent methyltransferases"/>
    <property type="match status" value="1"/>
</dbReference>
<dbReference type="GO" id="GO:0000179">
    <property type="term" value="F:rRNA (adenine-N6,N6-)-dimethyltransferase activity"/>
    <property type="evidence" value="ECO:0007669"/>
    <property type="project" value="UniProtKB-UniRule"/>
</dbReference>
<evidence type="ECO:0000313" key="9">
    <source>
        <dbReference type="Proteomes" id="UP000541610"/>
    </source>
</evidence>
<organism evidence="8 9">
    <name type="scientific">Perkinsus olseni</name>
    <name type="common">Perkinsus atlanticus</name>
    <dbReference type="NCBI Taxonomy" id="32597"/>
    <lineage>
        <taxon>Eukaryota</taxon>
        <taxon>Sar</taxon>
        <taxon>Alveolata</taxon>
        <taxon>Perkinsozoa</taxon>
        <taxon>Perkinsea</taxon>
        <taxon>Perkinsida</taxon>
        <taxon>Perkinsidae</taxon>
        <taxon>Perkinsus</taxon>
    </lineage>
</organism>
<evidence type="ECO:0000256" key="5">
    <source>
        <dbReference type="PROSITE-ProRule" id="PRU01026"/>
    </source>
</evidence>
<evidence type="ECO:0000313" key="8">
    <source>
        <dbReference type="EMBL" id="KAF4684420.1"/>
    </source>
</evidence>
<evidence type="ECO:0000256" key="1">
    <source>
        <dbReference type="ARBA" id="ARBA00022603"/>
    </source>
</evidence>
<keyword evidence="4 5" id="KW-0694">RNA-binding</keyword>
<dbReference type="OrthoDB" id="74991at2759"/>
<proteinExistence type="inferred from homology"/>
<accession>A0A7J6NLN1</accession>
<dbReference type="GO" id="GO:0003723">
    <property type="term" value="F:RNA binding"/>
    <property type="evidence" value="ECO:0007669"/>
    <property type="project" value="UniProtKB-UniRule"/>
</dbReference>
<dbReference type="InterPro" id="IPR029063">
    <property type="entry name" value="SAM-dependent_MTases_sf"/>
</dbReference>
<evidence type="ECO:0000256" key="2">
    <source>
        <dbReference type="ARBA" id="ARBA00022679"/>
    </source>
</evidence>
<dbReference type="PROSITE" id="PS51689">
    <property type="entry name" value="SAM_RNA_A_N6_MT"/>
    <property type="match status" value="1"/>
</dbReference>
<dbReference type="PANTHER" id="PTHR11727:SF7">
    <property type="entry name" value="DIMETHYLADENOSINE TRANSFERASE-RELATED"/>
    <property type="match status" value="1"/>
</dbReference>
<evidence type="ECO:0000256" key="4">
    <source>
        <dbReference type="ARBA" id="ARBA00022884"/>
    </source>
</evidence>
<feature type="binding site" evidence="5">
    <location>
        <position position="1"/>
    </location>
    <ligand>
        <name>S-adenosyl-L-methionine</name>
        <dbReference type="ChEBI" id="CHEBI:59789"/>
    </ligand>
</feature>
<dbReference type="InterPro" id="IPR001737">
    <property type="entry name" value="KsgA/Erm"/>
</dbReference>
<dbReference type="AlphaFoldDB" id="A0A7J6NLN1"/>
<sequence length="385" mass="44538">MGHPFRTGIMMLQHEFGKKLLADPGEKIYSRLSLNMRMFFKAERICKVPGRAFFPQPQTTSVIIRLTPRVPAPKVDFEEWDAMVRIAFFRKNQDVFKMFKRLTVLNMLEHNYKMWCSINRVPTSTLCFRDYCLEALDQCNLTFKKARRMDYHHFERLLRAFHNKGIYFVNFATAPSRPSQESYVPSFAEEGYKFYDPEEEDDFLSKVEGPESSEDESDCEDGRGDDRLQRLAMKTVACRVFAVEKLHSELSEFDVPSLSVRLYIKKLPEETQCICAYLPLEVARASAEHMNRLLSRLCRALAGVDDTGPSCQKERVSIGCLRQLATELSTDLAMLARGFRAALFMEEASIGSPRKTGTKIRKCLPLRKSRADNCWTLHQYIERVI</sequence>
<gene>
    <name evidence="8" type="primary">POLE2_1</name>
    <name evidence="8" type="ORF">FOZ60_007890</name>
</gene>
<keyword evidence="3 5" id="KW-0949">S-adenosyl-L-methionine</keyword>
<dbReference type="Pfam" id="PF00398">
    <property type="entry name" value="RrnaAD"/>
    <property type="match status" value="1"/>
</dbReference>
<dbReference type="Proteomes" id="UP000541610">
    <property type="component" value="Unassembled WGS sequence"/>
</dbReference>
<feature type="region of interest" description="Disordered" evidence="7">
    <location>
        <begin position="205"/>
        <end position="224"/>
    </location>
</feature>
<evidence type="ECO:0000256" key="6">
    <source>
        <dbReference type="RuleBase" id="RU362106"/>
    </source>
</evidence>
<comment type="similarity">
    <text evidence="5 6">Belongs to the class I-like SAM-binding methyltransferase superfamily. rRNA adenine N(6)-methyltransferase family.</text>
</comment>
<dbReference type="EC" id="2.1.1.-" evidence="6"/>
<protein>
    <recommendedName>
        <fullName evidence="6">rRNA adenine N(6)-methyltransferase</fullName>
        <ecNumber evidence="6">2.1.1.-</ecNumber>
    </recommendedName>
</protein>
<dbReference type="Gene3D" id="1.10.8.480">
    <property type="match status" value="1"/>
</dbReference>
<comment type="caution">
    <text evidence="5">Lacks conserved residue(s) required for the propagation of feature annotation.</text>
</comment>